<evidence type="ECO:0000256" key="2">
    <source>
        <dbReference type="SAM" id="Phobius"/>
    </source>
</evidence>
<feature type="domain" description="Protein-glutamine gamma-glutamyltransferase-like C-terminal" evidence="3">
    <location>
        <begin position="168"/>
        <end position="232"/>
    </location>
</feature>
<evidence type="ECO:0000313" key="5">
    <source>
        <dbReference type="Proteomes" id="UP001595921"/>
    </source>
</evidence>
<feature type="compositionally biased region" description="Gly residues" evidence="1">
    <location>
        <begin position="237"/>
        <end position="253"/>
    </location>
</feature>
<dbReference type="Proteomes" id="UP001595921">
    <property type="component" value="Unassembled WGS sequence"/>
</dbReference>
<sequence length="302" mass="32359">MNGDRLVAALVAVACVSAMGVASTTLDSSLKTDPDDVINLDWEELPIGGDRAVQIQEEIEGNQQRQQQQVSQSQQQQQQQQEEEEQQEQETTPAEQSLLEQLWDLLLALLPYLVATLLLVAGGLLLRRYWERVVGPLLALLPSAADGEREEARPDWQDRTPRNEAERAWFDLVREAGVERPHAKTPSEAAQAAVDAGFDPDAVERLRRTFEEVRYGGRGMTDDQRERIQGALSRLGSAGGRSGRQGGRGGAVTDGGAASDGRETGDGGAATNGRETGDGGAASDGREAASGGSTGDDGGERR</sequence>
<gene>
    <name evidence="4" type="ORF">ACFO0N_08260</name>
</gene>
<dbReference type="RefSeq" id="WP_267624671.1">
    <property type="nucleotide sequence ID" value="NZ_JAODIW010000009.1"/>
</dbReference>
<name>A0ABD5PB82_9EURY</name>
<feature type="transmembrane region" description="Helical" evidence="2">
    <location>
        <begin position="105"/>
        <end position="126"/>
    </location>
</feature>
<feature type="region of interest" description="Disordered" evidence="1">
    <location>
        <begin position="234"/>
        <end position="302"/>
    </location>
</feature>
<keyword evidence="5" id="KW-1185">Reference proteome</keyword>
<dbReference type="Pfam" id="PF13559">
    <property type="entry name" value="DUF4129"/>
    <property type="match status" value="1"/>
</dbReference>
<dbReference type="AlphaFoldDB" id="A0ABD5PB82"/>
<keyword evidence="2" id="KW-0472">Membrane</keyword>
<comment type="caution">
    <text evidence="4">The sequence shown here is derived from an EMBL/GenBank/DDBJ whole genome shotgun (WGS) entry which is preliminary data.</text>
</comment>
<proteinExistence type="predicted"/>
<dbReference type="EMBL" id="JBHSDS010000005">
    <property type="protein sequence ID" value="MFC4357942.1"/>
    <property type="molecule type" value="Genomic_DNA"/>
</dbReference>
<evidence type="ECO:0000313" key="4">
    <source>
        <dbReference type="EMBL" id="MFC4357942.1"/>
    </source>
</evidence>
<evidence type="ECO:0000259" key="3">
    <source>
        <dbReference type="Pfam" id="PF13559"/>
    </source>
</evidence>
<evidence type="ECO:0000256" key="1">
    <source>
        <dbReference type="SAM" id="MobiDB-lite"/>
    </source>
</evidence>
<feature type="compositionally biased region" description="Low complexity" evidence="1">
    <location>
        <begin position="61"/>
        <end position="80"/>
    </location>
</feature>
<dbReference type="InterPro" id="IPR025403">
    <property type="entry name" value="TgpA-like_C"/>
</dbReference>
<keyword evidence="2" id="KW-0812">Transmembrane</keyword>
<reference evidence="4 5" key="1">
    <citation type="journal article" date="2019" name="Int. J. Syst. Evol. Microbiol.">
        <title>The Global Catalogue of Microorganisms (GCM) 10K type strain sequencing project: providing services to taxonomists for standard genome sequencing and annotation.</title>
        <authorList>
            <consortium name="The Broad Institute Genomics Platform"/>
            <consortium name="The Broad Institute Genome Sequencing Center for Infectious Disease"/>
            <person name="Wu L."/>
            <person name="Ma J."/>
        </authorList>
    </citation>
    <scope>NUCLEOTIDE SEQUENCE [LARGE SCALE GENOMIC DNA]</scope>
    <source>
        <strain evidence="4 5">CGMCC 1.12553</strain>
    </source>
</reference>
<protein>
    <submittedName>
        <fullName evidence="4">DUF4129 domain-containing protein</fullName>
    </submittedName>
</protein>
<keyword evidence="2" id="KW-1133">Transmembrane helix</keyword>
<feature type="region of interest" description="Disordered" evidence="1">
    <location>
        <begin position="60"/>
        <end position="93"/>
    </location>
</feature>
<accession>A0ABD5PB82</accession>
<organism evidence="4 5">
    <name type="scientific">Halobium salinum</name>
    <dbReference type="NCBI Taxonomy" id="1364940"/>
    <lineage>
        <taxon>Archaea</taxon>
        <taxon>Methanobacteriati</taxon>
        <taxon>Methanobacteriota</taxon>
        <taxon>Stenosarchaea group</taxon>
        <taxon>Halobacteria</taxon>
        <taxon>Halobacteriales</taxon>
        <taxon>Haloferacaceae</taxon>
        <taxon>Halobium</taxon>
    </lineage>
</organism>